<dbReference type="PROSITE" id="PS51746">
    <property type="entry name" value="PPM_2"/>
    <property type="match status" value="1"/>
</dbReference>
<dbReference type="InterPro" id="IPR003382">
    <property type="entry name" value="Flavoprotein"/>
</dbReference>
<evidence type="ECO:0000256" key="5">
    <source>
        <dbReference type="ARBA" id="ARBA00038350"/>
    </source>
</evidence>
<dbReference type="OrthoDB" id="10264738at2759"/>
<dbReference type="InterPro" id="IPR001932">
    <property type="entry name" value="PPM-type_phosphatase-like_dom"/>
</dbReference>
<protein>
    <submittedName>
        <fullName evidence="9">Protein phosphatase 2C</fullName>
    </submittedName>
</protein>
<proteinExistence type="inferred from homology"/>
<dbReference type="SUPFAM" id="SSF52507">
    <property type="entry name" value="Homo-oligomeric flavin-containing Cys decarboxylases, HFCD"/>
    <property type="match status" value="1"/>
</dbReference>
<dbReference type="GO" id="GO:0004721">
    <property type="term" value="F:phosphoprotein phosphatase activity"/>
    <property type="evidence" value="ECO:0007669"/>
    <property type="project" value="UniProtKB-KW"/>
</dbReference>
<keyword evidence="4" id="KW-0173">Coenzyme A biosynthesis</keyword>
<dbReference type="SUPFAM" id="SSF81606">
    <property type="entry name" value="PP2C-like"/>
    <property type="match status" value="1"/>
</dbReference>
<dbReference type="SMART" id="SM00332">
    <property type="entry name" value="PP2Cc"/>
    <property type="match status" value="1"/>
</dbReference>
<keyword evidence="2 6" id="KW-0378">Hydrolase</keyword>
<comment type="similarity">
    <text evidence="5">Belongs to the HFCD (homooligomeric flavin containing Cys decarboxylase) superfamily.</text>
</comment>
<dbReference type="AlphaFoldDB" id="W2TFT8"/>
<dbReference type="Proteomes" id="UP000053676">
    <property type="component" value="Unassembled WGS sequence"/>
</dbReference>
<keyword evidence="1" id="KW-0479">Metal-binding</keyword>
<dbReference type="Gene3D" id="3.60.40.10">
    <property type="entry name" value="PPM-type phosphatase domain"/>
    <property type="match status" value="1"/>
</dbReference>
<dbReference type="EMBL" id="KI658934">
    <property type="protein sequence ID" value="ETN80905.1"/>
    <property type="molecule type" value="Genomic_DNA"/>
</dbReference>
<dbReference type="STRING" id="51031.W2TFT8"/>
<evidence type="ECO:0000256" key="4">
    <source>
        <dbReference type="ARBA" id="ARBA00022993"/>
    </source>
</evidence>
<dbReference type="GO" id="GO:0015937">
    <property type="term" value="P:coenzyme A biosynthetic process"/>
    <property type="evidence" value="ECO:0007669"/>
    <property type="project" value="UniProtKB-KW"/>
</dbReference>
<dbReference type="InterPro" id="IPR000222">
    <property type="entry name" value="PP2C_BS"/>
</dbReference>
<dbReference type="GO" id="GO:0046872">
    <property type="term" value="F:metal ion binding"/>
    <property type="evidence" value="ECO:0007669"/>
    <property type="project" value="UniProtKB-KW"/>
</dbReference>
<feature type="region of interest" description="Disordered" evidence="7">
    <location>
        <begin position="369"/>
        <end position="406"/>
    </location>
</feature>
<evidence type="ECO:0000256" key="3">
    <source>
        <dbReference type="ARBA" id="ARBA00022912"/>
    </source>
</evidence>
<organism evidence="9 10">
    <name type="scientific">Necator americanus</name>
    <name type="common">Human hookworm</name>
    <dbReference type="NCBI Taxonomy" id="51031"/>
    <lineage>
        <taxon>Eukaryota</taxon>
        <taxon>Metazoa</taxon>
        <taxon>Ecdysozoa</taxon>
        <taxon>Nematoda</taxon>
        <taxon>Chromadorea</taxon>
        <taxon>Rhabditida</taxon>
        <taxon>Rhabditina</taxon>
        <taxon>Rhabditomorpha</taxon>
        <taxon>Strongyloidea</taxon>
        <taxon>Ancylostomatidae</taxon>
        <taxon>Bunostominae</taxon>
        <taxon>Necator</taxon>
    </lineage>
</organism>
<evidence type="ECO:0000256" key="7">
    <source>
        <dbReference type="SAM" id="MobiDB-lite"/>
    </source>
</evidence>
<dbReference type="Pfam" id="PF02441">
    <property type="entry name" value="Flavoprotein"/>
    <property type="match status" value="1"/>
</dbReference>
<dbReference type="Gene3D" id="3.40.50.1950">
    <property type="entry name" value="Flavin prenyltransferase-like"/>
    <property type="match status" value="1"/>
</dbReference>
<gene>
    <name evidence="9" type="ORF">NECAME_02304</name>
</gene>
<dbReference type="PANTHER" id="PTHR14359">
    <property type="entry name" value="HOMO-OLIGOMERIC FLAVIN CONTAINING CYS DECARBOXYLASE FAMILY"/>
    <property type="match status" value="1"/>
</dbReference>
<comment type="similarity">
    <text evidence="6">Belongs to the PP2C family.</text>
</comment>
<dbReference type="GO" id="GO:0071513">
    <property type="term" value="C:phosphopantothenoylcysteine decarboxylase complex"/>
    <property type="evidence" value="ECO:0007669"/>
    <property type="project" value="TreeGrafter"/>
</dbReference>
<keyword evidence="10" id="KW-1185">Reference proteome</keyword>
<evidence type="ECO:0000256" key="2">
    <source>
        <dbReference type="ARBA" id="ARBA00022801"/>
    </source>
</evidence>
<dbReference type="CDD" id="cd00143">
    <property type="entry name" value="PP2Cc"/>
    <property type="match status" value="1"/>
</dbReference>
<dbReference type="Pfam" id="PF00481">
    <property type="entry name" value="PP2C"/>
    <property type="match status" value="1"/>
</dbReference>
<dbReference type="GO" id="GO:0010181">
    <property type="term" value="F:FMN binding"/>
    <property type="evidence" value="ECO:0007669"/>
    <property type="project" value="TreeGrafter"/>
</dbReference>
<evidence type="ECO:0000256" key="6">
    <source>
        <dbReference type="RuleBase" id="RU003465"/>
    </source>
</evidence>
<dbReference type="PANTHER" id="PTHR14359:SF6">
    <property type="entry name" value="PHOSPHOPANTOTHENOYLCYSTEINE DECARBOXYLASE"/>
    <property type="match status" value="1"/>
</dbReference>
<evidence type="ECO:0000313" key="10">
    <source>
        <dbReference type="Proteomes" id="UP000053676"/>
    </source>
</evidence>
<dbReference type="PROSITE" id="PS01032">
    <property type="entry name" value="PPM_1"/>
    <property type="match status" value="1"/>
</dbReference>
<dbReference type="InterPro" id="IPR036551">
    <property type="entry name" value="Flavin_trans-like"/>
</dbReference>
<evidence type="ECO:0000256" key="1">
    <source>
        <dbReference type="ARBA" id="ARBA00022723"/>
    </source>
</evidence>
<evidence type="ECO:0000313" key="9">
    <source>
        <dbReference type="EMBL" id="ETN80905.1"/>
    </source>
</evidence>
<evidence type="ECO:0000259" key="8">
    <source>
        <dbReference type="PROSITE" id="PS51746"/>
    </source>
</evidence>
<sequence>MSSCLGVSLQSKNAEEDQPLTVITLAQRPVLRTWRLTSAGLVELTEENRAQMGAFLDKPKTAKTNCSGQGNGLRYAMASMQGWRVDMEDAHVVEVSMADREPYKDWSFFAVFDGHAGNVAADDAAENIMKTLMETPQFEKVTEELRANGGILCEKSIALLEDGIKAGFLSLDENIRTRLDSDRSGSTAVCAMITPTHIIIANLGDSRAVVSRKDEGSFGTEDHKPYHDKERERIVGAGGSVMIQRINGSLAVSRAFGDFEYKNVPGLEPNKQLVSPEPDVYVLERQKDKDEFLVVACDGVYDVMENEELCRFVESRLHVYVIVEETSKSSWSPDDEMSVEFVLRELAQRVSLNSGGPMHMLRSLADQVNEPLAKKSRNEDKSDDDDEENSAKDISRRPPFTRSHKIQRSGGKFHLLIGVTGSVAVIKLEELIQKLYQNCPENKLMIKVAATKSALTLLETQDFEIDEVIYEDRDEWSMWRARGDPVLHIELRKWADAMVIAPLDANSLAKIAMGISDNLVTSIVRAWDPRKPLYFAPAMNTMMWENPLTFQHRNTLKDLLRYKEIPPMEKELMCGDTGTGAMATTTMIATIITTVVRNRFAVYTPCDVDPPLDL</sequence>
<name>W2TFT8_NECAM</name>
<reference evidence="10" key="1">
    <citation type="journal article" date="2014" name="Nat. Genet.">
        <title>Genome of the human hookworm Necator americanus.</title>
        <authorList>
            <person name="Tang Y.T."/>
            <person name="Gao X."/>
            <person name="Rosa B.A."/>
            <person name="Abubucker S."/>
            <person name="Hallsworth-Pepin K."/>
            <person name="Martin J."/>
            <person name="Tyagi R."/>
            <person name="Heizer E."/>
            <person name="Zhang X."/>
            <person name="Bhonagiri-Palsikar V."/>
            <person name="Minx P."/>
            <person name="Warren W.C."/>
            <person name="Wang Q."/>
            <person name="Zhan B."/>
            <person name="Hotez P.J."/>
            <person name="Sternberg P.W."/>
            <person name="Dougall A."/>
            <person name="Gaze S.T."/>
            <person name="Mulvenna J."/>
            <person name="Sotillo J."/>
            <person name="Ranganathan S."/>
            <person name="Rabelo E.M."/>
            <person name="Wilson R.K."/>
            <person name="Felgner P.L."/>
            <person name="Bethony J."/>
            <person name="Hawdon J.M."/>
            <person name="Gasser R.B."/>
            <person name="Loukas A."/>
            <person name="Mitreva M."/>
        </authorList>
    </citation>
    <scope>NUCLEOTIDE SEQUENCE [LARGE SCALE GENOMIC DNA]</scope>
</reference>
<dbReference type="GO" id="GO:0004633">
    <property type="term" value="F:phosphopantothenoylcysteine decarboxylase activity"/>
    <property type="evidence" value="ECO:0007669"/>
    <property type="project" value="TreeGrafter"/>
</dbReference>
<accession>W2TFT8</accession>
<dbReference type="InterPro" id="IPR036457">
    <property type="entry name" value="PPM-type-like_dom_sf"/>
</dbReference>
<dbReference type="KEGG" id="nai:NECAME_02304"/>
<feature type="domain" description="PPM-type phosphatase" evidence="8">
    <location>
        <begin position="74"/>
        <end position="344"/>
    </location>
</feature>
<keyword evidence="3 6" id="KW-0904">Protein phosphatase</keyword>